<feature type="non-terminal residue" evidence="4">
    <location>
        <position position="151"/>
    </location>
</feature>
<dbReference type="SUPFAM" id="SSF48452">
    <property type="entry name" value="TPR-like"/>
    <property type="match status" value="1"/>
</dbReference>
<dbReference type="GO" id="GO:0043596">
    <property type="term" value="C:nuclear replication fork"/>
    <property type="evidence" value="ECO:0007669"/>
    <property type="project" value="TreeGrafter"/>
</dbReference>
<dbReference type="GO" id="GO:0000724">
    <property type="term" value="P:double-strand break repair via homologous recombination"/>
    <property type="evidence" value="ECO:0007669"/>
    <property type="project" value="TreeGrafter"/>
</dbReference>
<dbReference type="EMBL" id="NCKV01004623">
    <property type="protein sequence ID" value="RWS24639.1"/>
    <property type="molecule type" value="Genomic_DNA"/>
</dbReference>
<dbReference type="GO" id="GO:0031297">
    <property type="term" value="P:replication fork processing"/>
    <property type="evidence" value="ECO:0007669"/>
    <property type="project" value="TreeGrafter"/>
</dbReference>
<name>A0A443SAQ9_9ACAR</name>
<gene>
    <name evidence="4" type="ORF">B4U80_04210</name>
</gene>
<dbReference type="PANTHER" id="PTHR46358:SF1">
    <property type="entry name" value="TONSOKU-LIKE PROTEIN"/>
    <property type="match status" value="1"/>
</dbReference>
<accession>A0A443SAQ9</accession>
<protein>
    <submittedName>
        <fullName evidence="4">Tonsoku-like protein</fullName>
    </submittedName>
</protein>
<sequence>MDKDRNKQLLRLEKDKIRAKEKNNYKEIAEICNYKGELYSKISYFSEALQEHNEELKYCRKNGDVLGEAIAYRKIGECHAMMEQFEDALVNALRYRKLVEENENNLEIQRAWTTIGRIYFLQYSSEKNATALKCAKAATKQSLLAAEKLRS</sequence>
<evidence type="ECO:0000313" key="4">
    <source>
        <dbReference type="EMBL" id="RWS24639.1"/>
    </source>
</evidence>
<dbReference type="STRING" id="299467.A0A443SAQ9"/>
<evidence type="ECO:0000256" key="2">
    <source>
        <dbReference type="ARBA" id="ARBA00022737"/>
    </source>
</evidence>
<dbReference type="AlphaFoldDB" id="A0A443SAQ9"/>
<comment type="subcellular location">
    <subcellularLocation>
        <location evidence="1">Nucleus</location>
    </subcellularLocation>
</comment>
<keyword evidence="3" id="KW-0539">Nucleus</keyword>
<dbReference type="PANTHER" id="PTHR46358">
    <property type="entry name" value="TONSOKU-LIKE PROTEIN"/>
    <property type="match status" value="1"/>
</dbReference>
<dbReference type="InterPro" id="IPR052311">
    <property type="entry name" value="MMS22L-TONSL_complex_comp"/>
</dbReference>
<keyword evidence="2" id="KW-0677">Repeat</keyword>
<proteinExistence type="predicted"/>
<dbReference type="Gene3D" id="1.25.40.10">
    <property type="entry name" value="Tetratricopeptide repeat domain"/>
    <property type="match status" value="1"/>
</dbReference>
<evidence type="ECO:0000256" key="3">
    <source>
        <dbReference type="ARBA" id="ARBA00023242"/>
    </source>
</evidence>
<evidence type="ECO:0000256" key="1">
    <source>
        <dbReference type="ARBA" id="ARBA00004123"/>
    </source>
</evidence>
<evidence type="ECO:0000313" key="5">
    <source>
        <dbReference type="Proteomes" id="UP000288716"/>
    </source>
</evidence>
<dbReference type="Proteomes" id="UP000288716">
    <property type="component" value="Unassembled WGS sequence"/>
</dbReference>
<organism evidence="4 5">
    <name type="scientific">Leptotrombidium deliense</name>
    <dbReference type="NCBI Taxonomy" id="299467"/>
    <lineage>
        <taxon>Eukaryota</taxon>
        <taxon>Metazoa</taxon>
        <taxon>Ecdysozoa</taxon>
        <taxon>Arthropoda</taxon>
        <taxon>Chelicerata</taxon>
        <taxon>Arachnida</taxon>
        <taxon>Acari</taxon>
        <taxon>Acariformes</taxon>
        <taxon>Trombidiformes</taxon>
        <taxon>Prostigmata</taxon>
        <taxon>Anystina</taxon>
        <taxon>Parasitengona</taxon>
        <taxon>Trombiculoidea</taxon>
        <taxon>Trombiculidae</taxon>
        <taxon>Leptotrombidium</taxon>
    </lineage>
</organism>
<keyword evidence="5" id="KW-1185">Reference proteome</keyword>
<dbReference type="OrthoDB" id="2384350at2759"/>
<comment type="caution">
    <text evidence="4">The sequence shown here is derived from an EMBL/GenBank/DDBJ whole genome shotgun (WGS) entry which is preliminary data.</text>
</comment>
<dbReference type="VEuPathDB" id="VectorBase:LDEU007400"/>
<reference evidence="4 5" key="1">
    <citation type="journal article" date="2018" name="Gigascience">
        <title>Genomes of trombidid mites reveal novel predicted allergens and laterally-transferred genes associated with secondary metabolism.</title>
        <authorList>
            <person name="Dong X."/>
            <person name="Chaisiri K."/>
            <person name="Xia D."/>
            <person name="Armstrong S.D."/>
            <person name="Fang Y."/>
            <person name="Donnelly M.J."/>
            <person name="Kadowaki T."/>
            <person name="McGarry J.W."/>
            <person name="Darby A.C."/>
            <person name="Makepeace B.L."/>
        </authorList>
    </citation>
    <scope>NUCLEOTIDE SEQUENCE [LARGE SCALE GENOMIC DNA]</scope>
    <source>
        <strain evidence="4">UoL-UT</strain>
    </source>
</reference>
<dbReference type="InterPro" id="IPR011990">
    <property type="entry name" value="TPR-like_helical_dom_sf"/>
</dbReference>